<evidence type="ECO:0000256" key="1">
    <source>
        <dbReference type="ARBA" id="ARBA00004123"/>
    </source>
</evidence>
<evidence type="ECO:0000313" key="9">
    <source>
        <dbReference type="Proteomes" id="UP000001396"/>
    </source>
</evidence>
<feature type="compositionally biased region" description="Low complexity" evidence="5">
    <location>
        <begin position="567"/>
        <end position="613"/>
    </location>
</feature>
<accession>D3BMK8</accession>
<feature type="domain" description="Phosphofurin acidic cluster sorting protein 1/2 C-terminal" evidence="6">
    <location>
        <begin position="760"/>
        <end position="1160"/>
    </location>
</feature>
<evidence type="ECO:0000256" key="4">
    <source>
        <dbReference type="ARBA" id="ARBA00023242"/>
    </source>
</evidence>
<name>D3BMK8_HETP5</name>
<evidence type="ECO:0000259" key="6">
    <source>
        <dbReference type="Pfam" id="PF10254"/>
    </source>
</evidence>
<comment type="subcellular location">
    <subcellularLocation>
        <location evidence="1">Nucleus</location>
    </subcellularLocation>
</comment>
<feature type="region of interest" description="Disordered" evidence="5">
    <location>
        <begin position="552"/>
        <end position="743"/>
    </location>
</feature>
<dbReference type="CDD" id="cd06926">
    <property type="entry name" value="RNAP_II_RPB11"/>
    <property type="match status" value="1"/>
</dbReference>
<feature type="compositionally biased region" description="Polar residues" evidence="5">
    <location>
        <begin position="692"/>
        <end position="702"/>
    </location>
</feature>
<dbReference type="InterPro" id="IPR036603">
    <property type="entry name" value="RBP11-like"/>
</dbReference>
<dbReference type="GO" id="GO:0003899">
    <property type="term" value="F:DNA-directed RNA polymerase activity"/>
    <property type="evidence" value="ECO:0007669"/>
    <property type="project" value="InterPro"/>
</dbReference>
<dbReference type="SUPFAM" id="SSF55257">
    <property type="entry name" value="RBP11-like subunits of RNA polymerase"/>
    <property type="match status" value="1"/>
</dbReference>
<gene>
    <name evidence="8" type="ORF">PPL_12430</name>
</gene>
<evidence type="ECO:0000256" key="2">
    <source>
        <dbReference type="ARBA" id="ARBA00022478"/>
    </source>
</evidence>
<dbReference type="GeneID" id="31367897"/>
<dbReference type="InParanoid" id="D3BMK8"/>
<feature type="compositionally biased region" description="Low complexity" evidence="5">
    <location>
        <begin position="1036"/>
        <end position="1060"/>
    </location>
</feature>
<keyword evidence="9" id="KW-1185">Reference proteome</keyword>
<feature type="domain" description="DNA-directed RNA polymerase RBP11-like dimerisation" evidence="7">
    <location>
        <begin position="48"/>
        <end position="119"/>
    </location>
</feature>
<dbReference type="AlphaFoldDB" id="D3BMK8"/>
<keyword evidence="3" id="KW-0804">Transcription</keyword>
<evidence type="ECO:0000256" key="3">
    <source>
        <dbReference type="ARBA" id="ARBA00023163"/>
    </source>
</evidence>
<dbReference type="FunCoup" id="D3BMK8">
    <property type="interactions" value="421"/>
</dbReference>
<proteinExistence type="inferred from homology"/>
<dbReference type="PANTHER" id="PTHR13280">
    <property type="entry name" value="PHOSPHOFURIN ACIDIC CLUSTER SORTING PROTEIN"/>
    <property type="match status" value="1"/>
</dbReference>
<evidence type="ECO:0000259" key="7">
    <source>
        <dbReference type="Pfam" id="PF13656"/>
    </source>
</evidence>
<organism evidence="8 9">
    <name type="scientific">Heterostelium pallidum (strain ATCC 26659 / Pp 5 / PN500)</name>
    <name type="common">Cellular slime mold</name>
    <name type="synonym">Polysphondylium pallidum</name>
    <dbReference type="NCBI Taxonomy" id="670386"/>
    <lineage>
        <taxon>Eukaryota</taxon>
        <taxon>Amoebozoa</taxon>
        <taxon>Evosea</taxon>
        <taxon>Eumycetozoa</taxon>
        <taxon>Dictyostelia</taxon>
        <taxon>Acytosteliales</taxon>
        <taxon>Acytosteliaceae</taxon>
        <taxon>Heterostelium</taxon>
    </lineage>
</organism>
<keyword evidence="4" id="KW-0539">Nucleus</keyword>
<protein>
    <submittedName>
        <fullName evidence="8">Uncharacterized protein</fullName>
    </submittedName>
</protein>
<dbReference type="GO" id="GO:0005665">
    <property type="term" value="C:RNA polymerase II, core complex"/>
    <property type="evidence" value="ECO:0007669"/>
    <property type="project" value="InterPro"/>
</dbReference>
<dbReference type="InterPro" id="IPR037685">
    <property type="entry name" value="RBP11"/>
</dbReference>
<feature type="compositionally biased region" description="Gly residues" evidence="5">
    <location>
        <begin position="1023"/>
        <end position="1035"/>
    </location>
</feature>
<dbReference type="InterPro" id="IPR009025">
    <property type="entry name" value="RBP11-like_dimer"/>
</dbReference>
<dbReference type="InterPro" id="IPR022905">
    <property type="entry name" value="Rpo11-like"/>
</dbReference>
<dbReference type="HAMAP" id="MF_00261">
    <property type="entry name" value="RNApol_arch_Rpo11"/>
    <property type="match status" value="1"/>
</dbReference>
<keyword evidence="2" id="KW-0240">DNA-directed RNA polymerase</keyword>
<dbReference type="InterPro" id="IPR019381">
    <property type="entry name" value="PACS1/2_C"/>
</dbReference>
<evidence type="ECO:0000256" key="5">
    <source>
        <dbReference type="SAM" id="MobiDB-lite"/>
    </source>
</evidence>
<feature type="compositionally biased region" description="Basic and acidic residues" evidence="5">
    <location>
        <begin position="623"/>
        <end position="634"/>
    </location>
</feature>
<dbReference type="OMA" id="FHYDHSL"/>
<feature type="region of interest" description="Disordered" evidence="5">
    <location>
        <begin position="1023"/>
        <end position="1060"/>
    </location>
</feature>
<evidence type="ECO:0000313" key="8">
    <source>
        <dbReference type="EMBL" id="EFA77220.1"/>
    </source>
</evidence>
<dbReference type="Proteomes" id="UP000001396">
    <property type="component" value="Unassembled WGS sequence"/>
</dbReference>
<dbReference type="Gene3D" id="3.30.1360.10">
    <property type="entry name" value="RNA polymerase, RBP11-like subunit"/>
    <property type="match status" value="1"/>
</dbReference>
<dbReference type="EMBL" id="ADBJ01000043">
    <property type="protein sequence ID" value="EFA77220.1"/>
    <property type="molecule type" value="Genomic_DNA"/>
</dbReference>
<dbReference type="GO" id="GO:0046983">
    <property type="term" value="F:protein dimerization activity"/>
    <property type="evidence" value="ECO:0007669"/>
    <property type="project" value="InterPro"/>
</dbReference>
<dbReference type="GO" id="GO:0006366">
    <property type="term" value="P:transcription by RNA polymerase II"/>
    <property type="evidence" value="ECO:0007669"/>
    <property type="project" value="InterPro"/>
</dbReference>
<dbReference type="Pfam" id="PF13656">
    <property type="entry name" value="RNA_pol_L_2"/>
    <property type="match status" value="1"/>
</dbReference>
<dbReference type="RefSeq" id="XP_020429349.1">
    <property type="nucleotide sequence ID" value="XM_020583162.1"/>
</dbReference>
<reference evidence="8 9" key="1">
    <citation type="journal article" date="2011" name="Genome Res.">
        <title>Phylogeny-wide analysis of social amoeba genomes highlights ancient origins for complex intercellular communication.</title>
        <authorList>
            <person name="Heidel A.J."/>
            <person name="Lawal H.M."/>
            <person name="Felder M."/>
            <person name="Schilde C."/>
            <person name="Helps N.R."/>
            <person name="Tunggal B."/>
            <person name="Rivero F."/>
            <person name="John U."/>
            <person name="Schleicher M."/>
            <person name="Eichinger L."/>
            <person name="Platzer M."/>
            <person name="Noegel A.A."/>
            <person name="Schaap P."/>
            <person name="Gloeckner G."/>
        </authorList>
    </citation>
    <scope>NUCLEOTIDE SEQUENCE [LARGE SCALE GENOMIC DNA]</scope>
    <source>
        <strain evidence="9">ATCC 26659 / Pp 5 / PN500</strain>
    </source>
</reference>
<sequence>MNLVPKICKIINSSVRKMNAPDRFELFVLPEGAKKVSMTKDTRIPNACLFTILKEDHTVGNLIRMQLVGDPDIKFAGYRMPHPLEHNIAIKIQTYPHSTPIQALEGSIHCLIDEFQKIELQFMDPNDIPTLARTQSIGEGFYHSIPKVTLFGSHLKDHEKTNHHGIVKRCCHIRISRLEFISETRDRIPSTIRIAVGLNKIRRSLITAPIDLTSCVEEIVFPNQLTTASTTTNNASTVTNNSNNQSNIVTINSIPPVSLTTNNNNNTTTSNVNNTNTTSEFKLLNNNNNNNNNNNDKLQQLNNINNNNEKMNVVGGIGPTGINMQTLILDSDTKGSSIVNTAPINISPSSMAAVVSNSNATGGSYGAVGVSAQLSNGPSPSGYNQYINPSLSPRAVREVPPPFLVPKKVYCYPVDIRISFHYDHSLKEHDDYLKITLFRNLPSKRQREQFIPFAFTETNLSQILQQGDFIADLDMSTFIQQKSTIMDNLVTPTSINVTICSVPKEIENIGDAQEYQLNDIALSDDENLFFDSDSYDEDEEEVISYDIPIKTLQQQHQHQQKEKQSHINNSNNNSNNNNNINNNNNTLQVPSSSSSSSNVNSNQSNSTTPPITSLSQKLMEQYEESKKKSIEKKSKLQKLSSLIKPTSSSASKHSDSITLADDEDDRDDNSVDSSSSESDHYDIEFNPPQLLVPTTHQSNHNIQQQQQQQASLPTSASKKQPFPPFIQQQRDSPPGSPFGIRTSGSEFVKQSQIDSYIATISNPDSPMNLFLVNSLRKGGKKLEQYLENKSQCALIRSKFNIVPTRSNMDLNSIFKALLTRHQNRSENIRVVIAGSDSYINSVLKSYVTLLSTKPRGWDPFQFYLLPIGKSNEIASTIANQDPNYHALFIQPQSEWKRFLESEAEPDATLKRDLETKILSYIDKSNTRFAHKFPIGEALLTFPSTTSTAIPFLKGIQIPKSDDVDSSEPDLKIDYWVPKKKGEDHLEIKIPFQYVKLTRLSQIITLNSVTSGLSSLSAQASSIAGGGGGGSGGGSGSSSKSTGTSTSTSSNSGSEYNNPPNPSNSFSLYVLYKDKRSKKNPALYLPKFGKQKKSDKVSYKKEDKSSVSLVITKLMCGPMLSSSSSSSSTVNSDNTMFQVNIDGVEIPGVKYLSVSPQWATHTFVDTTMSEKSNSPISD</sequence>
<dbReference type="STRING" id="670386.D3BMK8"/>
<dbReference type="Pfam" id="PF10254">
    <property type="entry name" value="Pacs-1"/>
    <property type="match status" value="1"/>
</dbReference>
<dbReference type="PANTHER" id="PTHR13280:SF17">
    <property type="entry name" value="KRUEPPEL TARGET AT 95D, ISOFORM A"/>
    <property type="match status" value="1"/>
</dbReference>
<comment type="caution">
    <text evidence="8">The sequence shown here is derived from an EMBL/GenBank/DDBJ whole genome shotgun (WGS) entry which is preliminary data.</text>
</comment>